<keyword evidence="3" id="KW-1185">Reference proteome</keyword>
<proteinExistence type="predicted"/>
<reference evidence="2 3" key="1">
    <citation type="journal article" date="2021" name="bioRxiv">
        <title>Chromosome-scale and haplotype-resolved genome assembly of a tetraploid potato cultivar.</title>
        <authorList>
            <person name="Sun H."/>
            <person name="Jiao W.-B."/>
            <person name="Krause K."/>
            <person name="Campoy J.A."/>
            <person name="Goel M."/>
            <person name="Folz-Donahue K."/>
            <person name="Kukat C."/>
            <person name="Huettel B."/>
            <person name="Schneeberger K."/>
        </authorList>
    </citation>
    <scope>NUCLEOTIDE SEQUENCE [LARGE SCALE GENOMIC DNA]</scope>
    <source>
        <strain evidence="2">SolTubOtavaFocal</strain>
        <tissue evidence="2">Leaves</tissue>
    </source>
</reference>
<dbReference type="Proteomes" id="UP000826656">
    <property type="component" value="Unassembled WGS sequence"/>
</dbReference>
<accession>A0ABQ7WLL8</accession>
<sequence>MNCLILGLHYTDITRDRVCLVYALMTSIELDIRAIVKSSMRKARIHKGHMYAFGGMITKMCRIAGVLEEQLDYMAPLYPTSVDITRTKSHDTEFGPTLTTAECHRRDELIMARIYGLEMLRHKTGGRPSTNLEIGEVSKRYLLNDHAKALLGIGPEFREPTENDILTDEENLRMGSDVDSNSEEEMDPAQAGDEADGGDALED</sequence>
<feature type="region of interest" description="Disordered" evidence="1">
    <location>
        <begin position="158"/>
        <end position="203"/>
    </location>
</feature>
<evidence type="ECO:0000313" key="2">
    <source>
        <dbReference type="EMBL" id="KAH0781628.1"/>
    </source>
</evidence>
<gene>
    <name evidence="2" type="ORF">KY290_001226</name>
</gene>
<evidence type="ECO:0000313" key="3">
    <source>
        <dbReference type="Proteomes" id="UP000826656"/>
    </source>
</evidence>
<name>A0ABQ7WLL8_SOLTU</name>
<protein>
    <submittedName>
        <fullName evidence="2">Uncharacterized protein</fullName>
    </submittedName>
</protein>
<dbReference type="EMBL" id="JAIVGD010000001">
    <property type="protein sequence ID" value="KAH0781628.1"/>
    <property type="molecule type" value="Genomic_DNA"/>
</dbReference>
<feature type="compositionally biased region" description="Acidic residues" evidence="1">
    <location>
        <begin position="180"/>
        <end position="203"/>
    </location>
</feature>
<organism evidence="2 3">
    <name type="scientific">Solanum tuberosum</name>
    <name type="common">Potato</name>
    <dbReference type="NCBI Taxonomy" id="4113"/>
    <lineage>
        <taxon>Eukaryota</taxon>
        <taxon>Viridiplantae</taxon>
        <taxon>Streptophyta</taxon>
        <taxon>Embryophyta</taxon>
        <taxon>Tracheophyta</taxon>
        <taxon>Spermatophyta</taxon>
        <taxon>Magnoliopsida</taxon>
        <taxon>eudicotyledons</taxon>
        <taxon>Gunneridae</taxon>
        <taxon>Pentapetalae</taxon>
        <taxon>asterids</taxon>
        <taxon>lamiids</taxon>
        <taxon>Solanales</taxon>
        <taxon>Solanaceae</taxon>
        <taxon>Solanoideae</taxon>
        <taxon>Solaneae</taxon>
        <taxon>Solanum</taxon>
    </lineage>
</organism>
<comment type="caution">
    <text evidence="2">The sequence shown here is derived from an EMBL/GenBank/DDBJ whole genome shotgun (WGS) entry which is preliminary data.</text>
</comment>
<evidence type="ECO:0000256" key="1">
    <source>
        <dbReference type="SAM" id="MobiDB-lite"/>
    </source>
</evidence>